<evidence type="ECO:0000313" key="3">
    <source>
        <dbReference type="Proteomes" id="UP000664521"/>
    </source>
</evidence>
<evidence type="ECO:0000256" key="1">
    <source>
        <dbReference type="SAM" id="SignalP"/>
    </source>
</evidence>
<dbReference type="EMBL" id="CAJPDS010000061">
    <property type="protein sequence ID" value="CAF9931994.1"/>
    <property type="molecule type" value="Genomic_DNA"/>
</dbReference>
<dbReference type="AlphaFoldDB" id="A0A8H3FZE6"/>
<gene>
    <name evidence="2" type="ORF">HETSPECPRED_008238</name>
</gene>
<comment type="caution">
    <text evidence="2">The sequence shown here is derived from an EMBL/GenBank/DDBJ whole genome shotgun (WGS) entry which is preliminary data.</text>
</comment>
<sequence>MLIICQAAASLLLPVSSSSSNVSAVDTDSAFNSLDAFNDEFEEYRVSNTHITLFIDYLNQKPLDPNAMQRTLLQTQLRLRRYIKSRWRIEDDVLELSDDPYLSDSRLVGCFFGIGHYPDGLGNPRRLTYRMVESVMKGVWDHIYKRERYVSAHMIVKDDELGVVGIAGISEKRPATKSVSVALSENK</sequence>
<name>A0A8H3FZE6_9LECA</name>
<proteinExistence type="predicted"/>
<protein>
    <submittedName>
        <fullName evidence="2">Uncharacterized protein</fullName>
    </submittedName>
</protein>
<feature type="signal peptide" evidence="1">
    <location>
        <begin position="1"/>
        <end position="19"/>
    </location>
</feature>
<accession>A0A8H3FZE6</accession>
<keyword evidence="1" id="KW-0732">Signal</keyword>
<evidence type="ECO:0000313" key="2">
    <source>
        <dbReference type="EMBL" id="CAF9931994.1"/>
    </source>
</evidence>
<feature type="chain" id="PRO_5034319491" evidence="1">
    <location>
        <begin position="20"/>
        <end position="187"/>
    </location>
</feature>
<reference evidence="2" key="1">
    <citation type="submission" date="2021-03" db="EMBL/GenBank/DDBJ databases">
        <authorList>
            <person name="Tagirdzhanova G."/>
        </authorList>
    </citation>
    <scope>NUCLEOTIDE SEQUENCE</scope>
</reference>
<organism evidence="2 3">
    <name type="scientific">Heterodermia speciosa</name>
    <dbReference type="NCBI Taxonomy" id="116794"/>
    <lineage>
        <taxon>Eukaryota</taxon>
        <taxon>Fungi</taxon>
        <taxon>Dikarya</taxon>
        <taxon>Ascomycota</taxon>
        <taxon>Pezizomycotina</taxon>
        <taxon>Lecanoromycetes</taxon>
        <taxon>OSLEUM clade</taxon>
        <taxon>Lecanoromycetidae</taxon>
        <taxon>Caliciales</taxon>
        <taxon>Physciaceae</taxon>
        <taxon>Heterodermia</taxon>
    </lineage>
</organism>
<dbReference type="Proteomes" id="UP000664521">
    <property type="component" value="Unassembled WGS sequence"/>
</dbReference>
<keyword evidence="3" id="KW-1185">Reference proteome</keyword>